<protein>
    <submittedName>
        <fullName evidence="1">Colicin immunity protein/pyocin immunity protein</fullName>
    </submittedName>
</protein>
<dbReference type="Gene3D" id="1.10.1200.20">
    <property type="entry name" value="Colicin E immunity protein"/>
    <property type="match status" value="1"/>
</dbReference>
<accession>A0A420ARM3</accession>
<keyword evidence="2" id="KW-1185">Reference proteome</keyword>
<proteinExistence type="predicted"/>
<dbReference type="AlphaFoldDB" id="A0A420ARM3"/>
<dbReference type="InterPro" id="IPR035900">
    <property type="entry name" value="Colicin_E_sf"/>
</dbReference>
<sequence>MERKDLIELVEKIRNAEGVSEKENDDLIDQFLAHVPDPNAANYIFEKEYEDLSASEIVDRALAYKPFML</sequence>
<dbReference type="RefSeq" id="WP_120260935.1">
    <property type="nucleotide sequence ID" value="NZ_RAPY01000004.1"/>
</dbReference>
<reference evidence="1 2" key="1">
    <citation type="submission" date="2018-09" db="EMBL/GenBank/DDBJ databases">
        <title>Genomic Encyclopedia of Type Strains, Phase III (KMG-III): the genomes of soil and plant-associated and newly described type strains.</title>
        <authorList>
            <person name="Whitman W."/>
        </authorList>
    </citation>
    <scope>NUCLEOTIDE SEQUENCE [LARGE SCALE GENOMIC DNA]</scope>
    <source>
        <strain evidence="1 2">CECT 7938</strain>
    </source>
</reference>
<dbReference type="EMBL" id="RAPY01000004">
    <property type="protein sequence ID" value="RKE47118.1"/>
    <property type="molecule type" value="Genomic_DNA"/>
</dbReference>
<gene>
    <name evidence="1" type="ORF">DFQ12_4279</name>
</gene>
<dbReference type="OrthoDB" id="6555806at2"/>
<dbReference type="Proteomes" id="UP000286246">
    <property type="component" value="Unassembled WGS sequence"/>
</dbReference>
<comment type="caution">
    <text evidence="1">The sequence shown here is derived from an EMBL/GenBank/DDBJ whole genome shotgun (WGS) entry which is preliminary data.</text>
</comment>
<evidence type="ECO:0000313" key="1">
    <source>
        <dbReference type="EMBL" id="RKE47118.1"/>
    </source>
</evidence>
<organism evidence="1 2">
    <name type="scientific">Sphingobacterium detergens</name>
    <dbReference type="NCBI Taxonomy" id="1145106"/>
    <lineage>
        <taxon>Bacteria</taxon>
        <taxon>Pseudomonadati</taxon>
        <taxon>Bacteroidota</taxon>
        <taxon>Sphingobacteriia</taxon>
        <taxon>Sphingobacteriales</taxon>
        <taxon>Sphingobacteriaceae</taxon>
        <taxon>Sphingobacterium</taxon>
    </lineage>
</organism>
<name>A0A420ARM3_SPHD1</name>
<evidence type="ECO:0000313" key="2">
    <source>
        <dbReference type="Proteomes" id="UP000286246"/>
    </source>
</evidence>